<dbReference type="GO" id="GO:0006089">
    <property type="term" value="P:lactate metabolic process"/>
    <property type="evidence" value="ECO:0007669"/>
    <property type="project" value="TreeGrafter"/>
</dbReference>
<evidence type="ECO:0000256" key="6">
    <source>
        <dbReference type="RuleBase" id="RU003369"/>
    </source>
</evidence>
<dbReference type="InterPro" id="IPR001236">
    <property type="entry name" value="Lactate/malate_DH_N"/>
</dbReference>
<name>A0A941ESR0_9ACTN</name>
<dbReference type="PRINTS" id="PR00086">
    <property type="entry name" value="LLDHDRGNASE"/>
</dbReference>
<feature type="binding site" evidence="5">
    <location>
        <begin position="7"/>
        <end position="13"/>
    </location>
    <ligand>
        <name>NAD(+)</name>
        <dbReference type="ChEBI" id="CHEBI:57540"/>
    </ligand>
</feature>
<evidence type="ECO:0000256" key="2">
    <source>
        <dbReference type="ARBA" id="ARBA00023002"/>
    </source>
</evidence>
<feature type="active site" description="Proton acceptor" evidence="4">
    <location>
        <position position="173"/>
    </location>
</feature>
<evidence type="ECO:0000256" key="5">
    <source>
        <dbReference type="PIRSR" id="PIRSR000102-3"/>
    </source>
</evidence>
<keyword evidence="3 5" id="KW-0520">NAD</keyword>
<comment type="caution">
    <text evidence="9">The sequence shown here is derived from an EMBL/GenBank/DDBJ whole genome shotgun (WGS) entry which is preliminary data.</text>
</comment>
<evidence type="ECO:0000256" key="1">
    <source>
        <dbReference type="ARBA" id="ARBA00006054"/>
    </source>
</evidence>
<protein>
    <recommendedName>
        <fullName evidence="11">Malate dehydrogenase</fullName>
    </recommendedName>
</protein>
<dbReference type="Gene3D" id="3.40.50.720">
    <property type="entry name" value="NAD(P)-binding Rossmann-like Domain"/>
    <property type="match status" value="1"/>
</dbReference>
<reference evidence="9" key="1">
    <citation type="submission" date="2021-04" db="EMBL/GenBank/DDBJ databases">
        <title>Genome based classification of Actinospica acidithermotolerans sp. nov., an actinobacterium isolated from an Indonesian hot spring.</title>
        <authorList>
            <person name="Kusuma A.B."/>
            <person name="Putra K.E."/>
            <person name="Nafisah S."/>
            <person name="Loh J."/>
            <person name="Nouioui I."/>
            <person name="Goodfellow M."/>
        </authorList>
    </citation>
    <scope>NUCLEOTIDE SEQUENCE</scope>
    <source>
        <strain evidence="9">CSCA 57</strain>
    </source>
</reference>
<dbReference type="Pfam" id="PF02866">
    <property type="entry name" value="Ldh_1_C"/>
    <property type="match status" value="1"/>
</dbReference>
<dbReference type="SUPFAM" id="SSF51735">
    <property type="entry name" value="NAD(P)-binding Rossmann-fold domains"/>
    <property type="match status" value="1"/>
</dbReference>
<dbReference type="PANTHER" id="PTHR43128:SF16">
    <property type="entry name" value="L-LACTATE DEHYDROGENASE"/>
    <property type="match status" value="1"/>
</dbReference>
<sequence>MRVVIIGGGGGVGSAAAFCLATAPEEFELILTDNRPHMITSHVMDLENAVALAPGASTVRGGTLADAATADVAVCCASAPLRPNSTRAVYLEDNRRILAATLDELRATGFRGVLLLLTNPVDPLLTWLYRQGWPDRKRLLGYALNDSLRLRTAIGAVRAAHPRDVDAWVVGEHGAGQVPLFSRVTVHGEPAHLDDAERAAAREYLDTWYVRHVALDSGRSSTWSSGLGAARMVRALSADAETVLPACAVLEGEYGVHGVGVGVPVAIGRGGLRSVVEWDLDAEELSALRACAQNVESLATAVTA</sequence>
<dbReference type="Gene3D" id="3.90.110.10">
    <property type="entry name" value="Lactate dehydrogenase/glycoside hydrolase, family 4, C-terminal"/>
    <property type="match status" value="1"/>
</dbReference>
<dbReference type="PANTHER" id="PTHR43128">
    <property type="entry name" value="L-2-HYDROXYCARBOXYLATE DEHYDROGENASE (NAD(P)(+))"/>
    <property type="match status" value="1"/>
</dbReference>
<dbReference type="EMBL" id="JAGSOG010000109">
    <property type="protein sequence ID" value="MBR7835788.1"/>
    <property type="molecule type" value="Genomic_DNA"/>
</dbReference>
<organism evidence="9 10">
    <name type="scientific">Actinospica durhamensis</name>
    <dbReference type="NCBI Taxonomy" id="1508375"/>
    <lineage>
        <taxon>Bacteria</taxon>
        <taxon>Bacillati</taxon>
        <taxon>Actinomycetota</taxon>
        <taxon>Actinomycetes</taxon>
        <taxon>Catenulisporales</taxon>
        <taxon>Actinospicaceae</taxon>
        <taxon>Actinospica</taxon>
    </lineage>
</organism>
<dbReference type="Proteomes" id="UP000675781">
    <property type="component" value="Unassembled WGS sequence"/>
</dbReference>
<feature type="domain" description="Lactate/malate dehydrogenase N-terminal" evidence="7">
    <location>
        <begin position="1"/>
        <end position="141"/>
    </location>
</feature>
<dbReference type="AlphaFoldDB" id="A0A941ESR0"/>
<dbReference type="SUPFAM" id="SSF56327">
    <property type="entry name" value="LDH C-terminal domain-like"/>
    <property type="match status" value="1"/>
</dbReference>
<keyword evidence="10" id="KW-1185">Reference proteome</keyword>
<dbReference type="InterPro" id="IPR015955">
    <property type="entry name" value="Lactate_DH/Glyco_Ohase_4_C"/>
</dbReference>
<evidence type="ECO:0000313" key="10">
    <source>
        <dbReference type="Proteomes" id="UP000675781"/>
    </source>
</evidence>
<keyword evidence="2 6" id="KW-0560">Oxidoreductase</keyword>
<dbReference type="InterPro" id="IPR036291">
    <property type="entry name" value="NAD(P)-bd_dom_sf"/>
</dbReference>
<evidence type="ECO:0000313" key="9">
    <source>
        <dbReference type="EMBL" id="MBR7835788.1"/>
    </source>
</evidence>
<evidence type="ECO:0000256" key="4">
    <source>
        <dbReference type="PIRSR" id="PIRSR000102-1"/>
    </source>
</evidence>
<evidence type="ECO:0008006" key="11">
    <source>
        <dbReference type="Google" id="ProtNLM"/>
    </source>
</evidence>
<proteinExistence type="inferred from homology"/>
<feature type="binding site" evidence="5">
    <location>
        <position position="33"/>
    </location>
    <ligand>
        <name>NAD(+)</name>
        <dbReference type="ChEBI" id="CHEBI:57540"/>
    </ligand>
</feature>
<dbReference type="InterPro" id="IPR001557">
    <property type="entry name" value="L-lactate/malate_DH"/>
</dbReference>
<dbReference type="GO" id="GO:0004459">
    <property type="term" value="F:L-lactate dehydrogenase (NAD+) activity"/>
    <property type="evidence" value="ECO:0007669"/>
    <property type="project" value="TreeGrafter"/>
</dbReference>
<dbReference type="InterPro" id="IPR022383">
    <property type="entry name" value="Lactate/malate_DH_C"/>
</dbReference>
<evidence type="ECO:0000256" key="3">
    <source>
        <dbReference type="ARBA" id="ARBA00023027"/>
    </source>
</evidence>
<accession>A0A941ESR0</accession>
<gene>
    <name evidence="9" type="ORF">KDL01_21120</name>
</gene>
<evidence type="ECO:0000259" key="7">
    <source>
        <dbReference type="Pfam" id="PF00056"/>
    </source>
</evidence>
<feature type="domain" description="Lactate/malate dehydrogenase C-terminal" evidence="8">
    <location>
        <begin position="146"/>
        <end position="295"/>
    </location>
</feature>
<dbReference type="RefSeq" id="WP_212530278.1">
    <property type="nucleotide sequence ID" value="NZ_JAGSOG010000109.1"/>
</dbReference>
<dbReference type="Pfam" id="PF00056">
    <property type="entry name" value="Ldh_1_N"/>
    <property type="match status" value="1"/>
</dbReference>
<comment type="similarity">
    <text evidence="1">Belongs to the LDH/MDH superfamily. LDH family.</text>
</comment>
<evidence type="ECO:0000259" key="8">
    <source>
        <dbReference type="Pfam" id="PF02866"/>
    </source>
</evidence>
<dbReference type="PIRSF" id="PIRSF000102">
    <property type="entry name" value="Lac_mal_DH"/>
    <property type="match status" value="1"/>
</dbReference>
<feature type="binding site" evidence="5">
    <location>
        <position position="94"/>
    </location>
    <ligand>
        <name>NAD(+)</name>
        <dbReference type="ChEBI" id="CHEBI:57540"/>
    </ligand>
</feature>